<dbReference type="EMBL" id="CP072227">
    <property type="protein sequence ID" value="QUT47055.1"/>
    <property type="molecule type" value="Genomic_DNA"/>
</dbReference>
<accession>A0A380YLS7</accession>
<evidence type="ECO:0000313" key="1">
    <source>
        <dbReference type="EMBL" id="NME85723.1"/>
    </source>
</evidence>
<reference evidence="1 7" key="3">
    <citation type="submission" date="2020-04" db="EMBL/GenBank/DDBJ databases">
        <authorList>
            <person name="Hitch T.C.A."/>
            <person name="Wylensek D."/>
            <person name="Clavel T."/>
        </authorList>
    </citation>
    <scope>NUCLEOTIDE SEQUENCE [LARGE SCALE GENOMIC DNA]</scope>
    <source>
        <strain evidence="1 7">WCA3-601-WT-5E</strain>
    </source>
</reference>
<dbReference type="KEGG" id="beg:INE88_03903"/>
<dbReference type="RefSeq" id="WP_004291086.1">
    <property type="nucleotide sequence ID" value="NZ_CABKNQ010000018.1"/>
</dbReference>
<proteinExistence type="predicted"/>
<evidence type="ECO:0000313" key="7">
    <source>
        <dbReference type="Proteomes" id="UP000520291"/>
    </source>
</evidence>
<reference evidence="4 5" key="1">
    <citation type="submission" date="2018-06" db="EMBL/GenBank/DDBJ databases">
        <authorList>
            <consortium name="Pathogen Informatics"/>
            <person name="Doyle S."/>
        </authorList>
    </citation>
    <scope>NUCLEOTIDE SEQUENCE [LARGE SCALE GENOMIC DNA]</scope>
    <source>
        <strain evidence="4 5">NCTC11155</strain>
    </source>
</reference>
<dbReference type="Proteomes" id="UP000283538">
    <property type="component" value="Unassembled WGS sequence"/>
</dbReference>
<dbReference type="EMBL" id="JABAGL010000008">
    <property type="protein sequence ID" value="NME85723.1"/>
    <property type="molecule type" value="Genomic_DNA"/>
</dbReference>
<evidence type="ECO:0000313" key="2">
    <source>
        <dbReference type="EMBL" id="QUT47055.1"/>
    </source>
</evidence>
<gene>
    <name evidence="3" type="ORF">DW701_04535</name>
    <name evidence="1" type="ORF">HF841_06750</name>
    <name evidence="2" type="ORF">INE88_03903</name>
    <name evidence="4" type="ORF">NCTC11155_01063</name>
</gene>
<dbReference type="STRING" id="483216.BACEGG_02777"/>
<dbReference type="OrthoDB" id="662471at2"/>
<dbReference type="Proteomes" id="UP000254424">
    <property type="component" value="Unassembled WGS sequence"/>
</dbReference>
<evidence type="ECO:0000313" key="3">
    <source>
        <dbReference type="EMBL" id="RHF10413.1"/>
    </source>
</evidence>
<dbReference type="AlphaFoldDB" id="A0A380YLS7"/>
<evidence type="ECO:0000313" key="4">
    <source>
        <dbReference type="EMBL" id="SUV29096.1"/>
    </source>
</evidence>
<organism evidence="4 5">
    <name type="scientific">Bacteroides eggerthii</name>
    <dbReference type="NCBI Taxonomy" id="28111"/>
    <lineage>
        <taxon>Bacteria</taxon>
        <taxon>Pseudomonadati</taxon>
        <taxon>Bacteroidota</taxon>
        <taxon>Bacteroidia</taxon>
        <taxon>Bacteroidales</taxon>
        <taxon>Bacteroidaceae</taxon>
        <taxon>Bacteroides</taxon>
    </lineage>
</organism>
<dbReference type="Proteomes" id="UP000520291">
    <property type="component" value="Unassembled WGS sequence"/>
</dbReference>
<dbReference type="EMBL" id="UFSX01000001">
    <property type="protein sequence ID" value="SUV29096.1"/>
    <property type="molecule type" value="Genomic_DNA"/>
</dbReference>
<reference evidence="2" key="4">
    <citation type="journal article" date="2021" name="PLoS Genet.">
        <title>Mobile Type VI secretion system loci of the gut Bacteroidales display extensive intra-ecosystem transfer, multi-species spread and geographical clustering.</title>
        <authorList>
            <person name="Garcia-Bayona L."/>
            <person name="Coyne M.J."/>
            <person name="Comstock L.E."/>
        </authorList>
    </citation>
    <scope>NUCLEOTIDE SEQUENCE</scope>
    <source>
        <strain evidence="2">CL11T00C20</strain>
    </source>
</reference>
<sequence>MKVELVDLEEFSGNKAHIYSVLLDDAEDTLFDQFVEENGPLYPNEIREIVKELIAMGNKVGCQEHFFKLNEGRLGDGVAAVWAKRIRVYCLRYGSSLIILGGGGYKSPSIRAYQEDPVLSGKVEEIKRIAELINERIKEKDLKLNEDGIISGELIINDYEEN</sequence>
<evidence type="ECO:0000313" key="6">
    <source>
        <dbReference type="Proteomes" id="UP000283538"/>
    </source>
</evidence>
<evidence type="ECO:0000313" key="5">
    <source>
        <dbReference type="Proteomes" id="UP000254424"/>
    </source>
</evidence>
<dbReference type="Proteomes" id="UP000679226">
    <property type="component" value="Chromosome"/>
</dbReference>
<reference evidence="3 6" key="2">
    <citation type="submission" date="2018-08" db="EMBL/GenBank/DDBJ databases">
        <title>A genome reference for cultivated species of the human gut microbiota.</title>
        <authorList>
            <person name="Zou Y."/>
            <person name="Xue W."/>
            <person name="Luo G."/>
        </authorList>
    </citation>
    <scope>NUCLEOTIDE SEQUENCE [LARGE SCALE GENOMIC DNA]</scope>
    <source>
        <strain evidence="3 6">AM26-26AC</strain>
    </source>
</reference>
<protein>
    <submittedName>
        <fullName evidence="4">Uncharacterized protein</fullName>
    </submittedName>
</protein>
<dbReference type="GeneID" id="93070989"/>
<name>A0A380YLS7_9BACE</name>
<dbReference type="EMBL" id="QSLA01000004">
    <property type="protein sequence ID" value="RHF10413.1"/>
    <property type="molecule type" value="Genomic_DNA"/>
</dbReference>